<name>A0A803V6S7_FICAL</name>
<dbReference type="CDD" id="cd13184">
    <property type="entry name" value="FERM_C_4_1_family"/>
    <property type="match status" value="1"/>
</dbReference>
<dbReference type="Pfam" id="PF09380">
    <property type="entry name" value="FERM_C"/>
    <property type="match status" value="1"/>
</dbReference>
<dbReference type="InterPro" id="IPR019749">
    <property type="entry name" value="Band_41_domain"/>
</dbReference>
<dbReference type="Proteomes" id="UP000016665">
    <property type="component" value="Chromosome 3"/>
</dbReference>
<feature type="compositionally biased region" description="Basic and acidic residues" evidence="2">
    <location>
        <begin position="126"/>
        <end position="180"/>
    </location>
</feature>
<dbReference type="SMART" id="SM01195">
    <property type="entry name" value="FA"/>
    <property type="match status" value="1"/>
</dbReference>
<evidence type="ECO:0000256" key="2">
    <source>
        <dbReference type="SAM" id="MobiDB-lite"/>
    </source>
</evidence>
<feature type="region of interest" description="Disordered" evidence="2">
    <location>
        <begin position="1"/>
        <end position="180"/>
    </location>
</feature>
<dbReference type="GO" id="GO:0005856">
    <property type="term" value="C:cytoskeleton"/>
    <property type="evidence" value="ECO:0007669"/>
    <property type="project" value="TreeGrafter"/>
</dbReference>
<dbReference type="Ensembl" id="ENSFALT00000044131.1">
    <property type="protein sequence ID" value="ENSFALP00000018433.1"/>
    <property type="gene ID" value="ENSFALG00000026400.1"/>
</dbReference>
<dbReference type="InterPro" id="IPR018979">
    <property type="entry name" value="FERM_N"/>
</dbReference>
<dbReference type="InterPro" id="IPR035963">
    <property type="entry name" value="FERM_2"/>
</dbReference>
<dbReference type="SUPFAM" id="SSF47031">
    <property type="entry name" value="Second domain of FERM"/>
    <property type="match status" value="1"/>
</dbReference>
<dbReference type="PROSITE" id="PS50057">
    <property type="entry name" value="FERM_3"/>
    <property type="match status" value="1"/>
</dbReference>
<keyword evidence="1" id="KW-0597">Phosphoprotein</keyword>
<reference evidence="4" key="3">
    <citation type="submission" date="2025-09" db="UniProtKB">
        <authorList>
            <consortium name="Ensembl"/>
        </authorList>
    </citation>
    <scope>IDENTIFICATION</scope>
</reference>
<dbReference type="PANTHER" id="PTHR23280:SF17">
    <property type="entry name" value="BAND 4.1-LIKE PROTEIN 2"/>
    <property type="match status" value="1"/>
</dbReference>
<dbReference type="GO" id="GO:0005886">
    <property type="term" value="C:plasma membrane"/>
    <property type="evidence" value="ECO:0007669"/>
    <property type="project" value="TreeGrafter"/>
</dbReference>
<dbReference type="PANTHER" id="PTHR23280">
    <property type="entry name" value="4.1 G PROTEIN"/>
    <property type="match status" value="1"/>
</dbReference>
<dbReference type="InterPro" id="IPR018980">
    <property type="entry name" value="FERM_PH-like_C"/>
</dbReference>
<evidence type="ECO:0000259" key="3">
    <source>
        <dbReference type="PROSITE" id="PS50057"/>
    </source>
</evidence>
<dbReference type="InterPro" id="IPR000299">
    <property type="entry name" value="FERM_domain"/>
</dbReference>
<dbReference type="InterPro" id="IPR029071">
    <property type="entry name" value="Ubiquitin-like_domsf"/>
</dbReference>
<dbReference type="Gene3D" id="2.30.29.30">
    <property type="entry name" value="Pleckstrin-homology domain (PH domain)/Phosphotyrosine-binding domain (PTB)"/>
    <property type="match status" value="1"/>
</dbReference>
<feature type="compositionally biased region" description="Polar residues" evidence="2">
    <location>
        <begin position="44"/>
        <end position="56"/>
    </location>
</feature>
<dbReference type="Pfam" id="PF08736">
    <property type="entry name" value="FA"/>
    <property type="match status" value="1"/>
</dbReference>
<dbReference type="FunFam" id="1.20.80.10:FF:000001">
    <property type="entry name" value="Erythrocyte membrane protein band 4.1"/>
    <property type="match status" value="1"/>
</dbReference>
<dbReference type="InterPro" id="IPR014352">
    <property type="entry name" value="FERM/acyl-CoA-bd_prot_sf"/>
</dbReference>
<organism evidence="4 5">
    <name type="scientific">Ficedula albicollis</name>
    <name type="common">Collared flycatcher</name>
    <name type="synonym">Muscicapa albicollis</name>
    <dbReference type="NCBI Taxonomy" id="59894"/>
    <lineage>
        <taxon>Eukaryota</taxon>
        <taxon>Metazoa</taxon>
        <taxon>Chordata</taxon>
        <taxon>Craniata</taxon>
        <taxon>Vertebrata</taxon>
        <taxon>Euteleostomi</taxon>
        <taxon>Archelosauria</taxon>
        <taxon>Archosauria</taxon>
        <taxon>Dinosauria</taxon>
        <taxon>Saurischia</taxon>
        <taxon>Theropoda</taxon>
        <taxon>Coelurosauria</taxon>
        <taxon>Aves</taxon>
        <taxon>Neognathae</taxon>
        <taxon>Neoaves</taxon>
        <taxon>Telluraves</taxon>
        <taxon>Australaves</taxon>
        <taxon>Passeriformes</taxon>
        <taxon>Muscicapidae</taxon>
        <taxon>Ficedula</taxon>
    </lineage>
</organism>
<dbReference type="GeneTree" id="ENSGT00940000155617"/>
<dbReference type="Gene3D" id="1.20.80.10">
    <property type="match status" value="1"/>
</dbReference>
<dbReference type="CDD" id="cd14473">
    <property type="entry name" value="FERM_B-lobe"/>
    <property type="match status" value="1"/>
</dbReference>
<feature type="compositionally biased region" description="Polar residues" evidence="2">
    <location>
        <begin position="795"/>
        <end position="806"/>
    </location>
</feature>
<evidence type="ECO:0000313" key="4">
    <source>
        <dbReference type="Ensembl" id="ENSFALP00000018433.1"/>
    </source>
</evidence>
<evidence type="ECO:0000256" key="1">
    <source>
        <dbReference type="ARBA" id="ARBA00022553"/>
    </source>
</evidence>
<feature type="compositionally biased region" description="Polar residues" evidence="2">
    <location>
        <begin position="646"/>
        <end position="656"/>
    </location>
</feature>
<feature type="domain" description="FERM" evidence="3">
    <location>
        <begin position="201"/>
        <end position="476"/>
    </location>
</feature>
<dbReference type="GO" id="GO:0031032">
    <property type="term" value="P:actomyosin structure organization"/>
    <property type="evidence" value="ECO:0007669"/>
    <property type="project" value="TreeGrafter"/>
</dbReference>
<keyword evidence="5" id="KW-1185">Reference proteome</keyword>
<dbReference type="SUPFAM" id="SSF54236">
    <property type="entry name" value="Ubiquitin-like"/>
    <property type="match status" value="1"/>
</dbReference>
<dbReference type="AlphaFoldDB" id="A0A803V6S7"/>
<dbReference type="PRINTS" id="PR00935">
    <property type="entry name" value="BAND41"/>
</dbReference>
<gene>
    <name evidence="4" type="primary">EPB41L2</name>
</gene>
<dbReference type="PROSITE" id="PS00661">
    <property type="entry name" value="FERM_2"/>
    <property type="match status" value="1"/>
</dbReference>
<dbReference type="Gene3D" id="3.10.20.90">
    <property type="entry name" value="Phosphatidylinositol 3-kinase Catalytic Subunit, Chain A, domain 1"/>
    <property type="match status" value="1"/>
</dbReference>
<protein>
    <submittedName>
        <fullName evidence="4">Erythrocyte membrane protein band 4.1 like 2</fullName>
    </submittedName>
</protein>
<dbReference type="Pfam" id="PF09379">
    <property type="entry name" value="FERM_N"/>
    <property type="match status" value="1"/>
</dbReference>
<evidence type="ECO:0000313" key="5">
    <source>
        <dbReference type="Proteomes" id="UP000016665"/>
    </source>
</evidence>
<dbReference type="InterPro" id="IPR011993">
    <property type="entry name" value="PH-like_dom_sf"/>
</dbReference>
<sequence>MTTEVGSETEVKKDSEQLGPDKAKDKPGEASETPEDQKSRETSSGEAQDSSVPAPTSQSSPNSQKKEKSSPESKGISRFLPPWLKKQKSYTLAEPKDEPKKRATEEEQVVEESESQALEGVAQPRKSLEEAAENRENAKADDKEKHSPSKEDGKEKEVEEAAEKKEEKQEEKENRETKEVQTAEIKIDNIPQKSPKKIKTVQCKVMLLDGTEYSCDLEKRAKGQVLFDKVCEHLNLLEKDYFGLLFYENSEQKVSLYEGFVCLPWIFTFNVKFYPPDPSQLTEDITRYFLCLQLRQDIASGRLPCSFVTHALLGSYTLQAELGDHDPEEHRSDYISEFQFAPNQTQEMEEKVAELHKTHRGLTPAQADSQFLENAKRLSMYGVDLHHAKDSEGVDIMLGVCANGLLIYKDRLRINRFAWPKILKISYKRSNFYIKVRPAEQEQFESTIGFKLPNHRAAKRLWKVCVEHHTFFRLVSPEQPPKAKFLTLGSKFRYSGRTQAQTRQASNLIDRPAPYFERTSSKRVSRSLDGAPMGISDQSLPRDFSATGGQAAGDKIIDLEAAGQDGKVCLTFTPKLFIHGMCLTHIHPSSLPVHSVTSHLTNLSPVPEIDMLSDISEEDPFEEPSLTIPDISECNSMEQTSDHNKTTTASPVNTFESMRPLASRGSPAVEGRIHTNDYKSTELCVSFSFFRCLSFSFRSLLDEDGYITFPSLPDVCISFLPPGLQHYIPITSPSFIPSFLLVFVLLLSAFQSIPFSLTFSLPLALSLCYLEPKVTSFSSSNGNDLNDKAEEEESVQGTSSFFTCFD</sequence>
<dbReference type="SMART" id="SM00295">
    <property type="entry name" value="B41"/>
    <property type="match status" value="1"/>
</dbReference>
<dbReference type="InterPro" id="IPR019748">
    <property type="entry name" value="FERM_central"/>
</dbReference>
<feature type="compositionally biased region" description="Basic and acidic residues" evidence="2">
    <location>
        <begin position="94"/>
        <end position="105"/>
    </location>
</feature>
<reference evidence="4" key="2">
    <citation type="submission" date="2025-08" db="UniProtKB">
        <authorList>
            <consortium name="Ensembl"/>
        </authorList>
    </citation>
    <scope>IDENTIFICATION</scope>
</reference>
<dbReference type="InterPro" id="IPR019747">
    <property type="entry name" value="FERM_CS"/>
</dbReference>
<feature type="region of interest" description="Disordered" evidence="2">
    <location>
        <begin position="628"/>
        <end position="668"/>
    </location>
</feature>
<feature type="region of interest" description="Disordered" evidence="2">
    <location>
        <begin position="778"/>
        <end position="806"/>
    </location>
</feature>
<dbReference type="FunFam" id="2.30.29.30:FF:000001">
    <property type="entry name" value="Erythrocyte membrane protein band 4.1"/>
    <property type="match status" value="1"/>
</dbReference>
<feature type="compositionally biased region" description="Basic and acidic residues" evidence="2">
    <location>
        <begin position="9"/>
        <end position="43"/>
    </location>
</feature>
<dbReference type="InterPro" id="IPR014847">
    <property type="entry name" value="FA"/>
</dbReference>
<dbReference type="SUPFAM" id="SSF50729">
    <property type="entry name" value="PH domain-like"/>
    <property type="match status" value="1"/>
</dbReference>
<dbReference type="Pfam" id="PF00373">
    <property type="entry name" value="FERM_M"/>
    <property type="match status" value="1"/>
</dbReference>
<proteinExistence type="predicted"/>
<reference evidence="4 5" key="1">
    <citation type="journal article" date="2012" name="Nature">
        <title>The genomic landscape of species divergence in Ficedula flycatchers.</title>
        <authorList>
            <person name="Ellegren H."/>
            <person name="Smeds L."/>
            <person name="Burri R."/>
            <person name="Olason P.I."/>
            <person name="Backstrom N."/>
            <person name="Kawakami T."/>
            <person name="Kunstner A."/>
            <person name="Makinen H."/>
            <person name="Nadachowska-Brzyska K."/>
            <person name="Qvarnstrom A."/>
            <person name="Uebbing S."/>
            <person name="Wolf J.B."/>
        </authorList>
    </citation>
    <scope>NUCLEOTIDE SEQUENCE [LARGE SCALE GENOMIC DNA]</scope>
</reference>
<dbReference type="SMART" id="SM01196">
    <property type="entry name" value="FERM_C"/>
    <property type="match status" value="1"/>
</dbReference>
<accession>A0A803V6S7</accession>